<protein>
    <submittedName>
        <fullName evidence="3">Uncharacterized protein</fullName>
    </submittedName>
</protein>
<name>A0A1Y3PMG9_9BACI</name>
<evidence type="ECO:0000256" key="1">
    <source>
        <dbReference type="SAM" id="MobiDB-lite"/>
    </source>
</evidence>
<keyword evidence="2" id="KW-0812">Transmembrane</keyword>
<feature type="compositionally biased region" description="Basic residues" evidence="1">
    <location>
        <begin position="91"/>
        <end position="102"/>
    </location>
</feature>
<keyword evidence="2" id="KW-1133">Transmembrane helix</keyword>
<dbReference type="AlphaFoldDB" id="A0A1Y3PMG9"/>
<keyword evidence="2" id="KW-0472">Membrane</keyword>
<reference evidence="4" key="1">
    <citation type="submission" date="2016-06" db="EMBL/GenBank/DDBJ databases">
        <authorList>
            <person name="Nascimento L."/>
            <person name="Pereira R.V."/>
            <person name="Martins L.F."/>
            <person name="Quaggio R.B."/>
            <person name="Silva A.M."/>
            <person name="Setubal J.C."/>
        </authorList>
    </citation>
    <scope>NUCLEOTIDE SEQUENCE [LARGE SCALE GENOMIC DNA]</scope>
</reference>
<feature type="compositionally biased region" description="Basic and acidic residues" evidence="1">
    <location>
        <begin position="104"/>
        <end position="125"/>
    </location>
</feature>
<evidence type="ECO:0000313" key="4">
    <source>
        <dbReference type="Proteomes" id="UP000196475"/>
    </source>
</evidence>
<evidence type="ECO:0000313" key="3">
    <source>
        <dbReference type="EMBL" id="OUM88254.1"/>
    </source>
</evidence>
<accession>A0A1Y3PMG9</accession>
<organism evidence="3 4">
    <name type="scientific">Bacillus thermozeamaize</name>
    <dbReference type="NCBI Taxonomy" id="230954"/>
    <lineage>
        <taxon>Bacteria</taxon>
        <taxon>Bacillati</taxon>
        <taxon>Bacillota</taxon>
        <taxon>Bacilli</taxon>
        <taxon>Bacillales</taxon>
        <taxon>Bacillaceae</taxon>
        <taxon>Bacillus</taxon>
    </lineage>
</organism>
<dbReference type="EMBL" id="LZRT01000063">
    <property type="protein sequence ID" value="OUM88254.1"/>
    <property type="molecule type" value="Genomic_DNA"/>
</dbReference>
<comment type="caution">
    <text evidence="3">The sequence shown here is derived from an EMBL/GenBank/DDBJ whole genome shotgun (WGS) entry which is preliminary data.</text>
</comment>
<dbReference type="Proteomes" id="UP000196475">
    <property type="component" value="Unassembled WGS sequence"/>
</dbReference>
<feature type="transmembrane region" description="Helical" evidence="2">
    <location>
        <begin position="27"/>
        <end position="43"/>
    </location>
</feature>
<feature type="transmembrane region" description="Helical" evidence="2">
    <location>
        <begin position="5"/>
        <end position="21"/>
    </location>
</feature>
<feature type="region of interest" description="Disordered" evidence="1">
    <location>
        <begin position="90"/>
        <end position="125"/>
    </location>
</feature>
<gene>
    <name evidence="3" type="ORF">BAA01_08820</name>
</gene>
<feature type="region of interest" description="Disordered" evidence="1">
    <location>
        <begin position="49"/>
        <end position="74"/>
    </location>
</feature>
<sequence>MGNRILTLVLMGLFFIGLLVTLLRNPLSVLIPLAILGTIIYFLRKPRSPFRHSGPRGGRGFASPSYPVRTPRGEKRFSLKLKSDAPEILFQKKKSSKKKQHAFRVIEGKKGKSPSQDKTDKHLLH</sequence>
<evidence type="ECO:0000256" key="2">
    <source>
        <dbReference type="SAM" id="Phobius"/>
    </source>
</evidence>
<proteinExistence type="predicted"/>